<proteinExistence type="predicted"/>
<evidence type="ECO:0008006" key="2">
    <source>
        <dbReference type="Google" id="ProtNLM"/>
    </source>
</evidence>
<name>A0A0F9MFD3_9ZZZZ</name>
<organism evidence="1">
    <name type="scientific">marine sediment metagenome</name>
    <dbReference type="NCBI Taxonomy" id="412755"/>
    <lineage>
        <taxon>unclassified sequences</taxon>
        <taxon>metagenomes</taxon>
        <taxon>ecological metagenomes</taxon>
    </lineage>
</organism>
<dbReference type="EMBL" id="LAZR01010279">
    <property type="protein sequence ID" value="KKM67837.1"/>
    <property type="molecule type" value="Genomic_DNA"/>
</dbReference>
<sequence length="72" mass="8373">MPITEEELDKIIKTDYNIEKVSNICSDGKNLLTRIPKEVADFLNLEKKKCKIKWLIDVKTKQLKVEIIKDGI</sequence>
<dbReference type="AlphaFoldDB" id="A0A0F9MFD3"/>
<protein>
    <recommendedName>
        <fullName evidence="2">SpoVT-AbrB domain-containing protein</fullName>
    </recommendedName>
</protein>
<comment type="caution">
    <text evidence="1">The sequence shown here is derived from an EMBL/GenBank/DDBJ whole genome shotgun (WGS) entry which is preliminary data.</text>
</comment>
<reference evidence="1" key="1">
    <citation type="journal article" date="2015" name="Nature">
        <title>Complex archaea that bridge the gap between prokaryotes and eukaryotes.</title>
        <authorList>
            <person name="Spang A."/>
            <person name="Saw J.H."/>
            <person name="Jorgensen S.L."/>
            <person name="Zaremba-Niedzwiedzka K."/>
            <person name="Martijn J."/>
            <person name="Lind A.E."/>
            <person name="van Eijk R."/>
            <person name="Schleper C."/>
            <person name="Guy L."/>
            <person name="Ettema T.J."/>
        </authorList>
    </citation>
    <scope>NUCLEOTIDE SEQUENCE</scope>
</reference>
<evidence type="ECO:0000313" key="1">
    <source>
        <dbReference type="EMBL" id="KKM67837.1"/>
    </source>
</evidence>
<accession>A0A0F9MFD3</accession>
<gene>
    <name evidence="1" type="ORF">LCGC14_1467110</name>
</gene>